<evidence type="ECO:0000313" key="1">
    <source>
        <dbReference type="EMBL" id="SFM09785.1"/>
    </source>
</evidence>
<protein>
    <submittedName>
        <fullName evidence="1">Uncharacterized protein</fullName>
    </submittedName>
</protein>
<organism evidence="1 2">
    <name type="scientific">Pelosinus propionicus DSM 13327</name>
    <dbReference type="NCBI Taxonomy" id="1123291"/>
    <lineage>
        <taxon>Bacteria</taxon>
        <taxon>Bacillati</taxon>
        <taxon>Bacillota</taxon>
        <taxon>Negativicutes</taxon>
        <taxon>Selenomonadales</taxon>
        <taxon>Sporomusaceae</taxon>
        <taxon>Pelosinus</taxon>
    </lineage>
</organism>
<dbReference type="RefSeq" id="WP_090940904.1">
    <property type="nucleotide sequence ID" value="NZ_FOTS01000040.1"/>
</dbReference>
<proteinExistence type="predicted"/>
<dbReference type="OrthoDB" id="9961007at2"/>
<accession>A0A1I4N332</accession>
<dbReference type="STRING" id="1123291.SAMN04490355_104066"/>
<gene>
    <name evidence="1" type="ORF">SAMN04490355_104066</name>
</gene>
<name>A0A1I4N332_9FIRM</name>
<dbReference type="AlphaFoldDB" id="A0A1I4N332"/>
<evidence type="ECO:0000313" key="2">
    <source>
        <dbReference type="Proteomes" id="UP000199520"/>
    </source>
</evidence>
<reference evidence="2" key="1">
    <citation type="submission" date="2016-10" db="EMBL/GenBank/DDBJ databases">
        <authorList>
            <person name="Varghese N."/>
            <person name="Submissions S."/>
        </authorList>
    </citation>
    <scope>NUCLEOTIDE SEQUENCE [LARGE SCALE GENOMIC DNA]</scope>
    <source>
        <strain evidence="2">DSM 13327</strain>
    </source>
</reference>
<dbReference type="Proteomes" id="UP000199520">
    <property type="component" value="Unassembled WGS sequence"/>
</dbReference>
<sequence length="120" mass="13353">MESLANNLTDYRSIARARLEPEVVSFAYKKFPDISEELIQQNICELITAQDAEWKCSACCVGLGMCPELLNTAGYTYVLAMQANGKIKMEYAPCEFNGGKKNEIAVVRADNYKQLEMLGG</sequence>
<dbReference type="EMBL" id="FOTS01000040">
    <property type="protein sequence ID" value="SFM09785.1"/>
    <property type="molecule type" value="Genomic_DNA"/>
</dbReference>
<keyword evidence="2" id="KW-1185">Reference proteome</keyword>